<name>A0A5C3MT40_9AGAM</name>
<reference evidence="2 3" key="1">
    <citation type="journal article" date="2019" name="Nat. Ecol. Evol.">
        <title>Megaphylogeny resolves global patterns of mushroom evolution.</title>
        <authorList>
            <person name="Varga T."/>
            <person name="Krizsan K."/>
            <person name="Foldi C."/>
            <person name="Dima B."/>
            <person name="Sanchez-Garcia M."/>
            <person name="Sanchez-Ramirez S."/>
            <person name="Szollosi G.J."/>
            <person name="Szarkandi J.G."/>
            <person name="Papp V."/>
            <person name="Albert L."/>
            <person name="Andreopoulos W."/>
            <person name="Angelini C."/>
            <person name="Antonin V."/>
            <person name="Barry K.W."/>
            <person name="Bougher N.L."/>
            <person name="Buchanan P."/>
            <person name="Buyck B."/>
            <person name="Bense V."/>
            <person name="Catcheside P."/>
            <person name="Chovatia M."/>
            <person name="Cooper J."/>
            <person name="Damon W."/>
            <person name="Desjardin D."/>
            <person name="Finy P."/>
            <person name="Geml J."/>
            <person name="Haridas S."/>
            <person name="Hughes K."/>
            <person name="Justo A."/>
            <person name="Karasinski D."/>
            <person name="Kautmanova I."/>
            <person name="Kiss B."/>
            <person name="Kocsube S."/>
            <person name="Kotiranta H."/>
            <person name="LaButti K.M."/>
            <person name="Lechner B.E."/>
            <person name="Liimatainen K."/>
            <person name="Lipzen A."/>
            <person name="Lukacs Z."/>
            <person name="Mihaltcheva S."/>
            <person name="Morgado L.N."/>
            <person name="Niskanen T."/>
            <person name="Noordeloos M.E."/>
            <person name="Ohm R.A."/>
            <person name="Ortiz-Santana B."/>
            <person name="Ovrebo C."/>
            <person name="Racz N."/>
            <person name="Riley R."/>
            <person name="Savchenko A."/>
            <person name="Shiryaev A."/>
            <person name="Soop K."/>
            <person name="Spirin V."/>
            <person name="Szebenyi C."/>
            <person name="Tomsovsky M."/>
            <person name="Tulloss R.E."/>
            <person name="Uehling J."/>
            <person name="Grigoriev I.V."/>
            <person name="Vagvolgyi C."/>
            <person name="Papp T."/>
            <person name="Martin F.M."/>
            <person name="Miettinen O."/>
            <person name="Hibbett D.S."/>
            <person name="Nagy L.G."/>
        </authorList>
    </citation>
    <scope>NUCLEOTIDE SEQUENCE [LARGE SCALE GENOMIC DNA]</scope>
    <source>
        <strain evidence="2 3">OMC1185</strain>
    </source>
</reference>
<organism evidence="2 3">
    <name type="scientific">Heliocybe sulcata</name>
    <dbReference type="NCBI Taxonomy" id="5364"/>
    <lineage>
        <taxon>Eukaryota</taxon>
        <taxon>Fungi</taxon>
        <taxon>Dikarya</taxon>
        <taxon>Basidiomycota</taxon>
        <taxon>Agaricomycotina</taxon>
        <taxon>Agaricomycetes</taxon>
        <taxon>Gloeophyllales</taxon>
        <taxon>Gloeophyllaceae</taxon>
        <taxon>Heliocybe</taxon>
    </lineage>
</organism>
<proteinExistence type="predicted"/>
<gene>
    <name evidence="2" type="ORF">OE88DRAFT_487204</name>
</gene>
<accession>A0A5C3MT40</accession>
<evidence type="ECO:0000313" key="2">
    <source>
        <dbReference type="EMBL" id="TFK48659.1"/>
    </source>
</evidence>
<keyword evidence="3" id="KW-1185">Reference proteome</keyword>
<dbReference type="Proteomes" id="UP000305948">
    <property type="component" value="Unassembled WGS sequence"/>
</dbReference>
<protein>
    <submittedName>
        <fullName evidence="2">Uncharacterized protein</fullName>
    </submittedName>
</protein>
<sequence length="157" mass="17436">MTWAFSRLPPKSVKETSPSPMSFARASMEHARARSLRPLPPTWRLPQRGTALANDQTGILIPIIPTARPHPHLIHDYRHQRPQPPEPLLMPLRAFGLLCLFYSSYPPPKDDPCPATERAICRQFSGSSGVMTMNTACCAKTSSSVSQAAPKSPRRRP</sequence>
<dbReference type="EMBL" id="ML213518">
    <property type="protein sequence ID" value="TFK48659.1"/>
    <property type="molecule type" value="Genomic_DNA"/>
</dbReference>
<evidence type="ECO:0000256" key="1">
    <source>
        <dbReference type="SAM" id="MobiDB-lite"/>
    </source>
</evidence>
<dbReference type="AlphaFoldDB" id="A0A5C3MT40"/>
<evidence type="ECO:0000313" key="3">
    <source>
        <dbReference type="Proteomes" id="UP000305948"/>
    </source>
</evidence>
<feature type="region of interest" description="Disordered" evidence="1">
    <location>
        <begin position="1"/>
        <end position="29"/>
    </location>
</feature>